<dbReference type="Proteomes" id="UP001371456">
    <property type="component" value="Unassembled WGS sequence"/>
</dbReference>
<evidence type="ECO:0000256" key="1">
    <source>
        <dbReference type="ARBA" id="ARBA00004123"/>
    </source>
</evidence>
<dbReference type="FunFam" id="3.30.730.10:FF:000001">
    <property type="entry name" value="Ethylene-responsive transcription factor 2"/>
    <property type="match status" value="1"/>
</dbReference>
<comment type="subcellular location">
    <subcellularLocation>
        <location evidence="1">Nucleus</location>
    </subcellularLocation>
</comment>
<dbReference type="AlphaFoldDB" id="A0AAN8XZ10"/>
<sequence>MDYELAVLNTIVTDVSGNCCGMSNNCIDFLYSNVTFWGVCLTPVFGSCMLPSGMIPFLYDQAEIRLEETQLKLARIRGRENIAASTSSRGNGASPVASKRRSTSPIQINEAPFHSLSESKRHRSQDSNQPLRKSPVPDRKMASPFQRNDNSSRSVPQGKPPLVIPDVKPRVSQPLKIIESGPKISSASDSQAGGSGFPHVTSMTKLKADKSHRMLEKEASELLPKGTKRKFEQKEHRELIPLIGSYSSASMVRCQTSCVISSQHKRKLRTIISCPTNDQLFASRLPLEYAVRWTGLSTYGRYMAEGMLELRKSTANLLSSTDCLSSKHRRWPEDVAWHPEGDSLFSVYSADGGDSQISILNLNKGKEQKMGISFLEEKPHVKGIINNIIFMPWEDIQFVTGGSDHAAIMWSNKDRENSWKPKALHRSLHSSAVMGVAGLQHKKVVLSAGADKRIIGFDLLAQRAEYKHQIENKCMSVLPNPCDFNLFMVQTGTIERQLRLFDFRLRQTEVQAFGWKQESSDSQSALINQAWSPDGLYITSGSVDPVIHIFDIRYGKRPFSSNESEEKEDINDSIFPIYSTRSQHDMSAMVSVLSQVIGNTNNSNNTTNISSSSSVHGINPLTLSQSTTNQIQEQGNQQRKRHYRGVRQRPWGKWAAEIRDPKKAARVWLGTFDTAEAAALAYDEAALRFKGNKAKLNFPERVQLGNTQYLTTTHQQQLMDHQQQQQHYSFNNNYYNNNNNIPQIVTQPNLYQQHFPNVHHYAQLLRDGSNNNIDHMMNFGVSDQSSLYHHQQQSSSGGNFVTPNTSLELQQQQQQEASYYHNQEEDFLRFTMDFGNSSSYSTGPPSESNWMDFEPKK</sequence>
<evidence type="ECO:0000256" key="3">
    <source>
        <dbReference type="ARBA" id="ARBA00023015"/>
    </source>
</evidence>
<evidence type="ECO:0000256" key="5">
    <source>
        <dbReference type="ARBA" id="ARBA00023159"/>
    </source>
</evidence>
<evidence type="ECO:0000256" key="7">
    <source>
        <dbReference type="ARBA" id="ARBA00023242"/>
    </source>
</evidence>
<feature type="region of interest" description="Disordered" evidence="8">
    <location>
        <begin position="838"/>
        <end position="857"/>
    </location>
</feature>
<evidence type="ECO:0000259" key="9">
    <source>
        <dbReference type="PROSITE" id="PS51032"/>
    </source>
</evidence>
<keyword evidence="5" id="KW-0010">Activator</keyword>
<dbReference type="Gene3D" id="2.130.10.10">
    <property type="entry name" value="YVTN repeat-like/Quinoprotein amine dehydrogenase"/>
    <property type="match status" value="1"/>
</dbReference>
<dbReference type="GO" id="GO:0006952">
    <property type="term" value="P:defense response"/>
    <property type="evidence" value="ECO:0007669"/>
    <property type="project" value="UniProtKB-KW"/>
</dbReference>
<evidence type="ECO:0000313" key="10">
    <source>
        <dbReference type="EMBL" id="KAK6773545.1"/>
    </source>
</evidence>
<evidence type="ECO:0000256" key="6">
    <source>
        <dbReference type="ARBA" id="ARBA00023163"/>
    </source>
</evidence>
<dbReference type="InterPro" id="IPR001680">
    <property type="entry name" value="WD40_rpt"/>
</dbReference>
<dbReference type="Pfam" id="PF00400">
    <property type="entry name" value="WD40"/>
    <property type="match status" value="1"/>
</dbReference>
<feature type="compositionally biased region" description="Polar residues" evidence="8">
    <location>
        <begin position="627"/>
        <end position="637"/>
    </location>
</feature>
<dbReference type="GO" id="GO:0005634">
    <property type="term" value="C:nucleus"/>
    <property type="evidence" value="ECO:0007669"/>
    <property type="project" value="UniProtKB-SubCell"/>
</dbReference>
<dbReference type="PROSITE" id="PS51032">
    <property type="entry name" value="AP2_ERF"/>
    <property type="match status" value="1"/>
</dbReference>
<dbReference type="InterPro" id="IPR036955">
    <property type="entry name" value="AP2/ERF_dom_sf"/>
</dbReference>
<dbReference type="PANTHER" id="PTHR47232">
    <property type="entry name" value="TRANSDUCIN FAMILY PROTEIN / WD-40 REPEAT FAMILY PROTEIN"/>
    <property type="match status" value="1"/>
</dbReference>
<evidence type="ECO:0000256" key="4">
    <source>
        <dbReference type="ARBA" id="ARBA00023125"/>
    </source>
</evidence>
<dbReference type="CDD" id="cd00018">
    <property type="entry name" value="AP2"/>
    <property type="match status" value="1"/>
</dbReference>
<dbReference type="PRINTS" id="PR00367">
    <property type="entry name" value="ETHRSPELEMNT"/>
</dbReference>
<dbReference type="GO" id="GO:0003700">
    <property type="term" value="F:DNA-binding transcription factor activity"/>
    <property type="evidence" value="ECO:0007669"/>
    <property type="project" value="InterPro"/>
</dbReference>
<keyword evidence="7" id="KW-0539">Nucleus</keyword>
<keyword evidence="4" id="KW-0238">DNA-binding</keyword>
<dbReference type="Gene3D" id="3.30.730.10">
    <property type="entry name" value="AP2/ERF domain"/>
    <property type="match status" value="1"/>
</dbReference>
<dbReference type="Pfam" id="PF00847">
    <property type="entry name" value="AP2"/>
    <property type="match status" value="1"/>
</dbReference>
<dbReference type="SUPFAM" id="SSF50978">
    <property type="entry name" value="WD40 repeat-like"/>
    <property type="match status" value="1"/>
</dbReference>
<evidence type="ECO:0000313" key="11">
    <source>
        <dbReference type="Proteomes" id="UP001371456"/>
    </source>
</evidence>
<dbReference type="InterPro" id="IPR016177">
    <property type="entry name" value="DNA-bd_dom_sf"/>
</dbReference>
<keyword evidence="11" id="KW-1185">Reference proteome</keyword>
<feature type="region of interest" description="Disordered" evidence="8">
    <location>
        <begin position="627"/>
        <end position="646"/>
    </location>
</feature>
<dbReference type="PANTHER" id="PTHR47232:SF1">
    <property type="entry name" value="TRANSDUCIN FAMILY PROTEIN _ WD-40 REPEAT FAMILY PROTEIN"/>
    <property type="match status" value="1"/>
</dbReference>
<gene>
    <name evidence="10" type="ORF">RDI58_028783</name>
</gene>
<reference evidence="10 11" key="1">
    <citation type="submission" date="2024-02" db="EMBL/GenBank/DDBJ databases">
        <title>de novo genome assembly of Solanum bulbocastanum strain 11H21.</title>
        <authorList>
            <person name="Hosaka A.J."/>
        </authorList>
    </citation>
    <scope>NUCLEOTIDE SEQUENCE [LARGE SCALE GENOMIC DNA]</scope>
    <source>
        <tissue evidence="10">Young leaves</tissue>
    </source>
</reference>
<name>A0AAN8XZ10_SOLBU</name>
<feature type="domain" description="AP2/ERF" evidence="9">
    <location>
        <begin position="642"/>
        <end position="699"/>
    </location>
</feature>
<comment type="caution">
    <text evidence="10">The sequence shown here is derived from an EMBL/GenBank/DDBJ whole genome shotgun (WGS) entry which is preliminary data.</text>
</comment>
<keyword evidence="6" id="KW-0804">Transcription</keyword>
<dbReference type="GO" id="GO:0003677">
    <property type="term" value="F:DNA binding"/>
    <property type="evidence" value="ECO:0007669"/>
    <property type="project" value="UniProtKB-KW"/>
</dbReference>
<dbReference type="SUPFAM" id="SSF54171">
    <property type="entry name" value="DNA-binding domain"/>
    <property type="match status" value="1"/>
</dbReference>
<dbReference type="SMART" id="SM00380">
    <property type="entry name" value="AP2"/>
    <property type="match status" value="1"/>
</dbReference>
<proteinExistence type="predicted"/>
<feature type="compositionally biased region" description="Low complexity" evidence="8">
    <location>
        <begin position="838"/>
        <end position="849"/>
    </location>
</feature>
<organism evidence="10 11">
    <name type="scientific">Solanum bulbocastanum</name>
    <name type="common">Wild potato</name>
    <dbReference type="NCBI Taxonomy" id="147425"/>
    <lineage>
        <taxon>Eukaryota</taxon>
        <taxon>Viridiplantae</taxon>
        <taxon>Streptophyta</taxon>
        <taxon>Embryophyta</taxon>
        <taxon>Tracheophyta</taxon>
        <taxon>Spermatophyta</taxon>
        <taxon>Magnoliopsida</taxon>
        <taxon>eudicotyledons</taxon>
        <taxon>Gunneridae</taxon>
        <taxon>Pentapetalae</taxon>
        <taxon>asterids</taxon>
        <taxon>lamiids</taxon>
        <taxon>Solanales</taxon>
        <taxon>Solanaceae</taxon>
        <taxon>Solanoideae</taxon>
        <taxon>Solaneae</taxon>
        <taxon>Solanum</taxon>
    </lineage>
</organism>
<keyword evidence="2" id="KW-0611">Plant defense</keyword>
<dbReference type="InterPro" id="IPR015943">
    <property type="entry name" value="WD40/YVTN_repeat-like_dom_sf"/>
</dbReference>
<dbReference type="InterPro" id="IPR036322">
    <property type="entry name" value="WD40_repeat_dom_sf"/>
</dbReference>
<evidence type="ECO:0000256" key="8">
    <source>
        <dbReference type="SAM" id="MobiDB-lite"/>
    </source>
</evidence>
<accession>A0AAN8XZ10</accession>
<dbReference type="SMART" id="SM00320">
    <property type="entry name" value="WD40"/>
    <property type="match status" value="4"/>
</dbReference>
<dbReference type="EMBL" id="JBANQN010000012">
    <property type="protein sequence ID" value="KAK6773545.1"/>
    <property type="molecule type" value="Genomic_DNA"/>
</dbReference>
<feature type="compositionally biased region" description="Polar residues" evidence="8">
    <location>
        <begin position="145"/>
        <end position="155"/>
    </location>
</feature>
<feature type="region of interest" description="Disordered" evidence="8">
    <location>
        <begin position="83"/>
        <end position="200"/>
    </location>
</feature>
<protein>
    <recommendedName>
        <fullName evidence="9">AP2/ERF domain-containing protein</fullName>
    </recommendedName>
</protein>
<evidence type="ECO:0000256" key="2">
    <source>
        <dbReference type="ARBA" id="ARBA00022821"/>
    </source>
</evidence>
<dbReference type="InterPro" id="IPR001471">
    <property type="entry name" value="AP2/ERF_dom"/>
</dbReference>
<keyword evidence="3" id="KW-0805">Transcription regulation</keyword>